<sequence length="60" mass="6425">MQEQAGGTIFPGLESDSAEHEISIGGQVFKFDALFKPDATQENVYEAVTSVLMGVLSGYN</sequence>
<dbReference type="EMBL" id="JALNTG010000286">
    <property type="protein sequence ID" value="MDD9322388.1"/>
    <property type="molecule type" value="Genomic_DNA"/>
</dbReference>
<dbReference type="RefSeq" id="WP_274579483.1">
    <property type="nucleotide sequence ID" value="NZ_JALNTG010000286.1"/>
</dbReference>
<reference evidence="2" key="1">
    <citation type="submission" date="2022-12" db="EMBL/GenBank/DDBJ databases">
        <title>Acinetobacter lactucae: Emerging opportunistic pathogenic species of genus Acinetobacter isolated from immunocompromised patients in clinical settings of India.</title>
        <authorList>
            <person name="Amar A.K."/>
            <person name="Sawant A.R."/>
            <person name="Meera M."/>
            <person name="Tomar A."/>
            <person name="Sistla S."/>
            <person name="Prashanth K."/>
        </authorList>
    </citation>
    <scope>NUCLEOTIDE SEQUENCE</scope>
    <source>
        <strain evidence="2">PKAL1828C</strain>
    </source>
</reference>
<protein>
    <recommendedName>
        <fullName evidence="1">Kinesin motor domain-containing protein</fullName>
    </recommendedName>
</protein>
<dbReference type="GO" id="GO:0007018">
    <property type="term" value="P:microtubule-based movement"/>
    <property type="evidence" value="ECO:0007669"/>
    <property type="project" value="InterPro"/>
</dbReference>
<gene>
    <name evidence="2" type="ORF">M0O54_20190</name>
</gene>
<dbReference type="GO" id="GO:0008017">
    <property type="term" value="F:microtubule binding"/>
    <property type="evidence" value="ECO:0007669"/>
    <property type="project" value="InterPro"/>
</dbReference>
<evidence type="ECO:0000259" key="1">
    <source>
        <dbReference type="PROSITE" id="PS50067"/>
    </source>
</evidence>
<dbReference type="GO" id="GO:0005524">
    <property type="term" value="F:ATP binding"/>
    <property type="evidence" value="ECO:0007669"/>
    <property type="project" value="InterPro"/>
</dbReference>
<name>A0AB35K6L0_9GAMM</name>
<feature type="domain" description="Kinesin motor" evidence="1">
    <location>
        <begin position="1"/>
        <end position="60"/>
    </location>
</feature>
<dbReference type="InterPro" id="IPR036961">
    <property type="entry name" value="Kinesin_motor_dom_sf"/>
</dbReference>
<dbReference type="PROSITE" id="PS50067">
    <property type="entry name" value="KINESIN_MOTOR_2"/>
    <property type="match status" value="1"/>
</dbReference>
<organism evidence="2 3">
    <name type="scientific">Acinetobacter lactucae</name>
    <dbReference type="NCBI Taxonomy" id="1785128"/>
    <lineage>
        <taxon>Bacteria</taxon>
        <taxon>Pseudomonadati</taxon>
        <taxon>Pseudomonadota</taxon>
        <taxon>Gammaproteobacteria</taxon>
        <taxon>Moraxellales</taxon>
        <taxon>Moraxellaceae</taxon>
        <taxon>Acinetobacter</taxon>
        <taxon>Acinetobacter calcoaceticus/baumannii complex</taxon>
    </lineage>
</organism>
<accession>A0AB35K6L0</accession>
<feature type="non-terminal residue" evidence="2">
    <location>
        <position position="60"/>
    </location>
</feature>
<dbReference type="Proteomes" id="UP001150055">
    <property type="component" value="Unassembled WGS sequence"/>
</dbReference>
<dbReference type="InterPro" id="IPR027417">
    <property type="entry name" value="P-loop_NTPase"/>
</dbReference>
<proteinExistence type="predicted"/>
<dbReference type="SUPFAM" id="SSF52540">
    <property type="entry name" value="P-loop containing nucleoside triphosphate hydrolases"/>
    <property type="match status" value="1"/>
</dbReference>
<dbReference type="AlphaFoldDB" id="A0AB35K6L0"/>
<dbReference type="InterPro" id="IPR001752">
    <property type="entry name" value="Kinesin_motor_dom"/>
</dbReference>
<comment type="caution">
    <text evidence="2">The sequence shown here is derived from an EMBL/GenBank/DDBJ whole genome shotgun (WGS) entry which is preliminary data.</text>
</comment>
<dbReference type="GO" id="GO:0003777">
    <property type="term" value="F:microtubule motor activity"/>
    <property type="evidence" value="ECO:0007669"/>
    <property type="project" value="InterPro"/>
</dbReference>
<evidence type="ECO:0000313" key="3">
    <source>
        <dbReference type="Proteomes" id="UP001150055"/>
    </source>
</evidence>
<evidence type="ECO:0000313" key="2">
    <source>
        <dbReference type="EMBL" id="MDD9322388.1"/>
    </source>
</evidence>
<dbReference type="Gene3D" id="3.40.850.10">
    <property type="entry name" value="Kinesin motor domain"/>
    <property type="match status" value="1"/>
</dbReference>